<keyword evidence="7" id="KW-0325">Glycoprotein</keyword>
<organism evidence="10 11">
    <name type="scientific">Podospora aff. communis PSN243</name>
    <dbReference type="NCBI Taxonomy" id="3040156"/>
    <lineage>
        <taxon>Eukaryota</taxon>
        <taxon>Fungi</taxon>
        <taxon>Dikarya</taxon>
        <taxon>Ascomycota</taxon>
        <taxon>Pezizomycotina</taxon>
        <taxon>Sordariomycetes</taxon>
        <taxon>Sordariomycetidae</taxon>
        <taxon>Sordariales</taxon>
        <taxon>Podosporaceae</taxon>
        <taxon>Podospora</taxon>
    </lineage>
</organism>
<dbReference type="AlphaFoldDB" id="A0AAV9GQC9"/>
<comment type="caution">
    <text evidence="10">The sequence shown here is derived from an EMBL/GenBank/DDBJ whole genome shotgun (WGS) entry which is preliminary data.</text>
</comment>
<dbReference type="Proteomes" id="UP001321760">
    <property type="component" value="Unassembled WGS sequence"/>
</dbReference>
<dbReference type="GO" id="GO:0043386">
    <property type="term" value="P:mycotoxin biosynthetic process"/>
    <property type="evidence" value="ECO:0007669"/>
    <property type="project" value="InterPro"/>
</dbReference>
<evidence type="ECO:0000313" key="10">
    <source>
        <dbReference type="EMBL" id="KAK4450452.1"/>
    </source>
</evidence>
<evidence type="ECO:0000256" key="8">
    <source>
        <dbReference type="ARBA" id="ARBA00035112"/>
    </source>
</evidence>
<evidence type="ECO:0000256" key="4">
    <source>
        <dbReference type="ARBA" id="ARBA00022989"/>
    </source>
</evidence>
<keyword evidence="11" id="KW-1185">Reference proteome</keyword>
<evidence type="ECO:0008006" key="12">
    <source>
        <dbReference type="Google" id="ProtNLM"/>
    </source>
</evidence>
<protein>
    <recommendedName>
        <fullName evidence="12">Tat pathway signal sequence</fullName>
    </recommendedName>
</protein>
<evidence type="ECO:0000256" key="1">
    <source>
        <dbReference type="ARBA" id="ARBA00004167"/>
    </source>
</evidence>
<comment type="pathway">
    <text evidence="2">Mycotoxin biosynthesis.</text>
</comment>
<keyword evidence="4 9" id="KW-1133">Transmembrane helix</keyword>
<dbReference type="Pfam" id="PF11807">
    <property type="entry name" value="UstYa"/>
    <property type="match status" value="1"/>
</dbReference>
<evidence type="ECO:0000256" key="2">
    <source>
        <dbReference type="ARBA" id="ARBA00004685"/>
    </source>
</evidence>
<accession>A0AAV9GQC9</accession>
<comment type="similarity">
    <text evidence="8">Belongs to the ustYa family.</text>
</comment>
<feature type="transmembrane region" description="Helical" evidence="9">
    <location>
        <begin position="41"/>
        <end position="60"/>
    </location>
</feature>
<reference evidence="10" key="1">
    <citation type="journal article" date="2023" name="Mol. Phylogenet. Evol.">
        <title>Genome-scale phylogeny and comparative genomics of the fungal order Sordariales.</title>
        <authorList>
            <person name="Hensen N."/>
            <person name="Bonometti L."/>
            <person name="Westerberg I."/>
            <person name="Brannstrom I.O."/>
            <person name="Guillou S."/>
            <person name="Cros-Aarteil S."/>
            <person name="Calhoun S."/>
            <person name="Haridas S."/>
            <person name="Kuo A."/>
            <person name="Mondo S."/>
            <person name="Pangilinan J."/>
            <person name="Riley R."/>
            <person name="LaButti K."/>
            <person name="Andreopoulos B."/>
            <person name="Lipzen A."/>
            <person name="Chen C."/>
            <person name="Yan M."/>
            <person name="Daum C."/>
            <person name="Ng V."/>
            <person name="Clum A."/>
            <person name="Steindorff A."/>
            <person name="Ohm R.A."/>
            <person name="Martin F."/>
            <person name="Silar P."/>
            <person name="Natvig D.O."/>
            <person name="Lalanne C."/>
            <person name="Gautier V."/>
            <person name="Ament-Velasquez S.L."/>
            <person name="Kruys A."/>
            <person name="Hutchinson M.I."/>
            <person name="Powell A.J."/>
            <person name="Barry K."/>
            <person name="Miller A.N."/>
            <person name="Grigoriev I.V."/>
            <person name="Debuchy R."/>
            <person name="Gladieux P."/>
            <person name="Hiltunen Thoren M."/>
            <person name="Johannesson H."/>
        </authorList>
    </citation>
    <scope>NUCLEOTIDE SEQUENCE</scope>
    <source>
        <strain evidence="10">PSN243</strain>
    </source>
</reference>
<evidence type="ECO:0000256" key="6">
    <source>
        <dbReference type="ARBA" id="ARBA00023136"/>
    </source>
</evidence>
<sequence length="249" mass="28545">MSLHQNHDIEAEGLLGLRAEEEVRELPKRIPQSRHTTTSCVIQLIVVVCLSIVVFLLGRYSAGPAKRQRDTEDLIDYHLVKFDKGYGQNTTNGRRIVYGGRANEEIDAAWADLDFGTYIRLTPEEARQLDEPTGAVHHGGGYIVSLDVYHQLHCLNYLRMALQPDSYKFKQPPDAFEKHIAHCVNDLRQALQCSADITPMTYSMVMLDGRIAYDPHFEVRRTCRNWDKINDWARQRSLLNDPEIDLLIV</sequence>
<reference evidence="10" key="2">
    <citation type="submission" date="2023-05" db="EMBL/GenBank/DDBJ databases">
        <authorList>
            <consortium name="Lawrence Berkeley National Laboratory"/>
            <person name="Steindorff A."/>
            <person name="Hensen N."/>
            <person name="Bonometti L."/>
            <person name="Westerberg I."/>
            <person name="Brannstrom I.O."/>
            <person name="Guillou S."/>
            <person name="Cros-Aarteil S."/>
            <person name="Calhoun S."/>
            <person name="Haridas S."/>
            <person name="Kuo A."/>
            <person name="Mondo S."/>
            <person name="Pangilinan J."/>
            <person name="Riley R."/>
            <person name="Labutti K."/>
            <person name="Andreopoulos B."/>
            <person name="Lipzen A."/>
            <person name="Chen C."/>
            <person name="Yanf M."/>
            <person name="Daum C."/>
            <person name="Ng V."/>
            <person name="Clum A."/>
            <person name="Ohm R."/>
            <person name="Martin F."/>
            <person name="Silar P."/>
            <person name="Natvig D."/>
            <person name="Lalanne C."/>
            <person name="Gautier V."/>
            <person name="Ament-Velasquez S.L."/>
            <person name="Kruys A."/>
            <person name="Hutchinson M.I."/>
            <person name="Powell A.J."/>
            <person name="Barry K."/>
            <person name="Miller A.N."/>
            <person name="Grigoriev I.V."/>
            <person name="Debuchy R."/>
            <person name="Gladieux P."/>
            <person name="Thoren M.H."/>
            <person name="Johannesson H."/>
        </authorList>
    </citation>
    <scope>NUCLEOTIDE SEQUENCE</scope>
    <source>
        <strain evidence="10">PSN243</strain>
    </source>
</reference>
<gene>
    <name evidence="10" type="ORF">QBC34DRAFT_379166</name>
</gene>
<keyword evidence="3 9" id="KW-0812">Transmembrane</keyword>
<dbReference type="EMBL" id="MU865932">
    <property type="protein sequence ID" value="KAK4450452.1"/>
    <property type="molecule type" value="Genomic_DNA"/>
</dbReference>
<evidence type="ECO:0000256" key="5">
    <source>
        <dbReference type="ARBA" id="ARBA00023026"/>
    </source>
</evidence>
<dbReference type="PANTHER" id="PTHR33365:SF4">
    <property type="entry name" value="CYCLOCHLOROTINE BIOSYNTHESIS PROTEIN O"/>
    <property type="match status" value="1"/>
</dbReference>
<dbReference type="PANTHER" id="PTHR33365">
    <property type="entry name" value="YALI0B05434P"/>
    <property type="match status" value="1"/>
</dbReference>
<comment type="subcellular location">
    <subcellularLocation>
        <location evidence="1">Membrane</location>
        <topology evidence="1">Single-pass membrane protein</topology>
    </subcellularLocation>
</comment>
<dbReference type="GO" id="GO:0016020">
    <property type="term" value="C:membrane"/>
    <property type="evidence" value="ECO:0007669"/>
    <property type="project" value="UniProtKB-SubCell"/>
</dbReference>
<evidence type="ECO:0000256" key="7">
    <source>
        <dbReference type="ARBA" id="ARBA00023180"/>
    </source>
</evidence>
<evidence type="ECO:0000256" key="9">
    <source>
        <dbReference type="SAM" id="Phobius"/>
    </source>
</evidence>
<keyword evidence="5" id="KW-0843">Virulence</keyword>
<dbReference type="InterPro" id="IPR021765">
    <property type="entry name" value="UstYa-like"/>
</dbReference>
<proteinExistence type="inferred from homology"/>
<name>A0AAV9GQC9_9PEZI</name>
<evidence type="ECO:0000313" key="11">
    <source>
        <dbReference type="Proteomes" id="UP001321760"/>
    </source>
</evidence>
<evidence type="ECO:0000256" key="3">
    <source>
        <dbReference type="ARBA" id="ARBA00022692"/>
    </source>
</evidence>
<keyword evidence="6 9" id="KW-0472">Membrane</keyword>